<sequence>MNEREASTAAAGGDGAAGNQRGGTRFLWEAELVATYEHLVQRLRLEHEAAEAAVEQAESERAAALATGAQRAYDPNWVMMNERRTLAAKDYHSFRGQYDDLKASIAKERAAAEGDARENYIKELIDQINQGRRALERKQEEQQQYAFETSKQICSFAERQRQLETQLVWANDQGNRWYGEFLKAQAAYDEMLGLAARFQANSFANLNAQNVVSRPPGFAEPLTVKKTRAGNEGASTSVQRGGEGGYTRNVSEAKGLLPSLVEDSGRRHARRAINAVAGEPNSAEIGTAAGASKRVIQATQGQNLGQSSNAFAPQAEQVEPPADRGHDHPVDEAGTVTARPRGGSPSSVHSMARSYGSQETILCTPQPLKRSTNCPWHPYGCYEVPVEARNITGLRCTMDPFTVQKARDAAGL</sequence>
<keyword evidence="1" id="KW-0175">Coiled coil</keyword>
<feature type="region of interest" description="Disordered" evidence="2">
    <location>
        <begin position="230"/>
        <end position="249"/>
    </location>
</feature>
<dbReference type="AlphaFoldDB" id="A0A4U0UBI4"/>
<feature type="compositionally biased region" description="Basic and acidic residues" evidence="2">
    <location>
        <begin position="321"/>
        <end position="331"/>
    </location>
</feature>
<reference evidence="3 4" key="1">
    <citation type="submission" date="2017-03" db="EMBL/GenBank/DDBJ databases">
        <title>Genomes of endolithic fungi from Antarctica.</title>
        <authorList>
            <person name="Coleine C."/>
            <person name="Masonjones S."/>
            <person name="Stajich J.E."/>
        </authorList>
    </citation>
    <scope>NUCLEOTIDE SEQUENCE [LARGE SCALE GENOMIC DNA]</scope>
    <source>
        <strain evidence="3 4">CCFEE 6315</strain>
    </source>
</reference>
<dbReference type="Proteomes" id="UP000308549">
    <property type="component" value="Unassembled WGS sequence"/>
</dbReference>
<protein>
    <submittedName>
        <fullName evidence="3">Uncharacterized protein</fullName>
    </submittedName>
</protein>
<name>A0A4U0UBI4_9PEZI</name>
<feature type="compositionally biased region" description="Polar residues" evidence="2">
    <location>
        <begin position="344"/>
        <end position="353"/>
    </location>
</feature>
<evidence type="ECO:0000256" key="1">
    <source>
        <dbReference type="SAM" id="Coils"/>
    </source>
</evidence>
<feature type="compositionally biased region" description="Low complexity" evidence="2">
    <location>
        <begin position="7"/>
        <end position="20"/>
    </location>
</feature>
<gene>
    <name evidence="3" type="ORF">B0A50_01038</name>
</gene>
<evidence type="ECO:0000313" key="3">
    <source>
        <dbReference type="EMBL" id="TKA32813.1"/>
    </source>
</evidence>
<accession>A0A4U0UBI4</accession>
<organism evidence="3 4">
    <name type="scientific">Salinomyces thailandicus</name>
    <dbReference type="NCBI Taxonomy" id="706561"/>
    <lineage>
        <taxon>Eukaryota</taxon>
        <taxon>Fungi</taxon>
        <taxon>Dikarya</taxon>
        <taxon>Ascomycota</taxon>
        <taxon>Pezizomycotina</taxon>
        <taxon>Dothideomycetes</taxon>
        <taxon>Dothideomycetidae</taxon>
        <taxon>Mycosphaerellales</taxon>
        <taxon>Teratosphaeriaceae</taxon>
        <taxon>Salinomyces</taxon>
    </lineage>
</organism>
<feature type="coiled-coil region" evidence="1">
    <location>
        <begin position="33"/>
        <end position="67"/>
    </location>
</feature>
<dbReference type="EMBL" id="NAJL01000004">
    <property type="protein sequence ID" value="TKA32813.1"/>
    <property type="molecule type" value="Genomic_DNA"/>
</dbReference>
<keyword evidence="4" id="KW-1185">Reference proteome</keyword>
<proteinExistence type="predicted"/>
<feature type="region of interest" description="Disordered" evidence="2">
    <location>
        <begin position="1"/>
        <end position="20"/>
    </location>
</feature>
<comment type="caution">
    <text evidence="3">The sequence shown here is derived from an EMBL/GenBank/DDBJ whole genome shotgun (WGS) entry which is preliminary data.</text>
</comment>
<evidence type="ECO:0000313" key="4">
    <source>
        <dbReference type="Proteomes" id="UP000308549"/>
    </source>
</evidence>
<evidence type="ECO:0000256" key="2">
    <source>
        <dbReference type="SAM" id="MobiDB-lite"/>
    </source>
</evidence>
<feature type="region of interest" description="Disordered" evidence="2">
    <location>
        <begin position="315"/>
        <end position="353"/>
    </location>
</feature>